<feature type="transmembrane region" description="Helical" evidence="3">
    <location>
        <begin position="726"/>
        <end position="746"/>
    </location>
</feature>
<dbReference type="CDD" id="cd17352">
    <property type="entry name" value="MFS_MCT_SLC16"/>
    <property type="match status" value="1"/>
</dbReference>
<dbReference type="GO" id="GO:0016020">
    <property type="term" value="C:membrane"/>
    <property type="evidence" value="ECO:0007669"/>
    <property type="project" value="UniProtKB-SubCell"/>
</dbReference>
<evidence type="ECO:0000256" key="3">
    <source>
        <dbReference type="SAM" id="Phobius"/>
    </source>
</evidence>
<feature type="transmembrane region" description="Helical" evidence="3">
    <location>
        <begin position="196"/>
        <end position="225"/>
    </location>
</feature>
<keyword evidence="3" id="KW-0472">Membrane</keyword>
<dbReference type="InterPro" id="IPR050327">
    <property type="entry name" value="Proton-linked_MCT"/>
</dbReference>
<feature type="transmembrane region" description="Helical" evidence="3">
    <location>
        <begin position="635"/>
        <end position="656"/>
    </location>
</feature>
<organism evidence="5 6">
    <name type="scientific">Steinernema hermaphroditum</name>
    <dbReference type="NCBI Taxonomy" id="289476"/>
    <lineage>
        <taxon>Eukaryota</taxon>
        <taxon>Metazoa</taxon>
        <taxon>Ecdysozoa</taxon>
        <taxon>Nematoda</taxon>
        <taxon>Chromadorea</taxon>
        <taxon>Rhabditida</taxon>
        <taxon>Tylenchina</taxon>
        <taxon>Panagrolaimomorpha</taxon>
        <taxon>Strongyloidoidea</taxon>
        <taxon>Steinernematidae</taxon>
        <taxon>Steinernema</taxon>
    </lineage>
</organism>
<reference evidence="5" key="1">
    <citation type="submission" date="2023-06" db="EMBL/GenBank/DDBJ databases">
        <title>Genomic analysis of the entomopathogenic nematode Steinernema hermaphroditum.</title>
        <authorList>
            <person name="Schwarz E.M."/>
            <person name="Heppert J.K."/>
            <person name="Baniya A."/>
            <person name="Schwartz H.T."/>
            <person name="Tan C.-H."/>
            <person name="Antoshechkin I."/>
            <person name="Sternberg P.W."/>
            <person name="Goodrich-Blair H."/>
            <person name="Dillman A.R."/>
        </authorList>
    </citation>
    <scope>NUCLEOTIDE SEQUENCE</scope>
    <source>
        <strain evidence="5">PS9179</strain>
        <tissue evidence="5">Whole animal</tissue>
    </source>
</reference>
<evidence type="ECO:0000313" key="6">
    <source>
        <dbReference type="Proteomes" id="UP001175271"/>
    </source>
</evidence>
<dbReference type="InterPro" id="IPR020846">
    <property type="entry name" value="MFS_dom"/>
</dbReference>
<feature type="transmembrane region" description="Helical" evidence="3">
    <location>
        <begin position="599"/>
        <end position="623"/>
    </location>
</feature>
<feature type="region of interest" description="Disordered" evidence="2">
    <location>
        <begin position="1"/>
        <end position="66"/>
    </location>
</feature>
<dbReference type="FunFam" id="1.20.1250.20:FF:000481">
    <property type="entry name" value="MonoCarboxylate Transporter family"/>
    <property type="match status" value="1"/>
</dbReference>
<evidence type="ECO:0000256" key="2">
    <source>
        <dbReference type="SAM" id="MobiDB-lite"/>
    </source>
</evidence>
<feature type="transmembrane region" description="Helical" evidence="3">
    <location>
        <begin position="104"/>
        <end position="130"/>
    </location>
</feature>
<sequence>MDDETKTKRADESESPSAVNGSIPLVKVDEEHDSDKQLANGTNQQKENDGDDNESYTPSMDERNDELPEMYDNFNSSLTLNELHGDVHMDCINDHLPVPPDGGYGWVIVFAAFVSNFFVDGVANSFGAFIKSYENEFKASTAVTSLIGSLLIGVYLLAGPVAGGLVNNFGARPVVVCGSILTAVAFFLATYAKNIFVFMILYGVLGGIGFGFVYLPAIVVVGYYFESKRALATGLAVAGSGFGTFVMPIVCVYCIEHIGWQYTLWVISGLILLCALCGLLYKPLEFPEIDLEDQKRKEEQEPLKLVMNKLHQYDESHTNGGPLPQISEEDGVMKPPTTLAVSRTNSVSTNVDRDDVHHGMDSEVFARLRSALSECENDSSPPTPIRPPLSPITENRAITKSRAGSTYNHGERHIAQQRNRKLTLTSMGSEMTSNQDLKMSRHNLTSQLSRISARSYAQSLSRLSQNPQSLKAGDSVLSVALSGVDPKEFMRPLNRRDIFYQGSIRNLKEFGEEGNNYRSYRESQISIPAAVVAQSVSHLSHGGDMTDFGSRMSRITGGLIAEELEELDFVDDSKCKCIPYVIRNAFSEMIDLELLKEPVMLLLTISNILGMLGFYVPFMFVISMATEKGLSKSDAALLLSIIGITNTFGRVIFGWVADRGWMSALTINNLSLISCGILTCLCPFLPGFAGLCGYAILFGFIISAYICLTSIVLSDLLGLERLTNSFGLLVVGRGIASLLGTPIAGIVYDVMQSYDSSFVFAGVLIVLSGLVSCAIPFVHRHQRNQMKNEGCEDNGDAQSGKLSVLTEHSEENLTEYQRTIQSLRQQHQLLQDYEEERKKQLKDRVSKVSEEDETTQPEAHSPEASPMHPPTAPLITNAN</sequence>
<feature type="region of interest" description="Disordered" evidence="2">
    <location>
        <begin position="314"/>
        <end position="333"/>
    </location>
</feature>
<evidence type="ECO:0000259" key="4">
    <source>
        <dbReference type="PROSITE" id="PS50850"/>
    </source>
</evidence>
<dbReference type="Proteomes" id="UP001175271">
    <property type="component" value="Unassembled WGS sequence"/>
</dbReference>
<protein>
    <recommendedName>
        <fullName evidence="4">Major facilitator superfamily (MFS) profile domain-containing protein</fullName>
    </recommendedName>
</protein>
<dbReference type="Pfam" id="PF07690">
    <property type="entry name" value="MFS_1"/>
    <property type="match status" value="2"/>
</dbReference>
<keyword evidence="6" id="KW-1185">Reference proteome</keyword>
<feature type="transmembrane region" description="Helical" evidence="3">
    <location>
        <begin position="262"/>
        <end position="281"/>
    </location>
</feature>
<feature type="transmembrane region" description="Helical" evidence="3">
    <location>
        <begin position="142"/>
        <end position="163"/>
    </location>
</feature>
<feature type="transmembrane region" description="Helical" evidence="3">
    <location>
        <begin position="758"/>
        <end position="778"/>
    </location>
</feature>
<feature type="transmembrane region" description="Helical" evidence="3">
    <location>
        <begin position="169"/>
        <end position="189"/>
    </location>
</feature>
<feature type="transmembrane region" description="Helical" evidence="3">
    <location>
        <begin position="231"/>
        <end position="255"/>
    </location>
</feature>
<dbReference type="InterPro" id="IPR036259">
    <property type="entry name" value="MFS_trans_sf"/>
</dbReference>
<comment type="subcellular location">
    <subcellularLocation>
        <location evidence="1">Membrane</location>
        <topology evidence="1">Multi-pass membrane protein</topology>
    </subcellularLocation>
</comment>
<dbReference type="Gene3D" id="1.20.1250.20">
    <property type="entry name" value="MFS general substrate transporter like domains"/>
    <property type="match status" value="2"/>
</dbReference>
<dbReference type="PROSITE" id="PS50850">
    <property type="entry name" value="MFS"/>
    <property type="match status" value="1"/>
</dbReference>
<name>A0AA39H3P5_9BILA</name>
<feature type="compositionally biased region" description="Basic and acidic residues" evidence="2">
    <location>
        <begin position="1"/>
        <end position="12"/>
    </location>
</feature>
<keyword evidence="3" id="KW-1133">Transmembrane helix</keyword>
<feature type="domain" description="Major facilitator superfamily (MFS) profile" evidence="4">
    <location>
        <begin position="108"/>
        <end position="780"/>
    </location>
</feature>
<feature type="compositionally biased region" description="Basic and acidic residues" evidence="2">
    <location>
        <begin position="27"/>
        <end position="36"/>
    </location>
</feature>
<dbReference type="AlphaFoldDB" id="A0AA39H3P5"/>
<feature type="compositionally biased region" description="Basic and acidic residues" evidence="2">
    <location>
        <begin position="835"/>
        <end position="849"/>
    </location>
</feature>
<accession>A0AA39H3P5</accession>
<dbReference type="PANTHER" id="PTHR11360">
    <property type="entry name" value="MONOCARBOXYLATE TRANSPORTER"/>
    <property type="match status" value="1"/>
</dbReference>
<dbReference type="SUPFAM" id="SSF103473">
    <property type="entry name" value="MFS general substrate transporter"/>
    <property type="match status" value="1"/>
</dbReference>
<dbReference type="InterPro" id="IPR011701">
    <property type="entry name" value="MFS"/>
</dbReference>
<evidence type="ECO:0000313" key="5">
    <source>
        <dbReference type="EMBL" id="KAK0397539.1"/>
    </source>
</evidence>
<feature type="transmembrane region" description="Helical" evidence="3">
    <location>
        <begin position="694"/>
        <end position="714"/>
    </location>
</feature>
<dbReference type="GO" id="GO:0008028">
    <property type="term" value="F:monocarboxylic acid transmembrane transporter activity"/>
    <property type="evidence" value="ECO:0007669"/>
    <property type="project" value="TreeGrafter"/>
</dbReference>
<evidence type="ECO:0000256" key="1">
    <source>
        <dbReference type="ARBA" id="ARBA00004141"/>
    </source>
</evidence>
<gene>
    <name evidence="5" type="ORF">QR680_002162</name>
</gene>
<comment type="caution">
    <text evidence="5">The sequence shown here is derived from an EMBL/GenBank/DDBJ whole genome shotgun (WGS) entry which is preliminary data.</text>
</comment>
<dbReference type="EMBL" id="JAUCMV010000005">
    <property type="protein sequence ID" value="KAK0397539.1"/>
    <property type="molecule type" value="Genomic_DNA"/>
</dbReference>
<keyword evidence="3" id="KW-0812">Transmembrane</keyword>
<proteinExistence type="predicted"/>
<feature type="region of interest" description="Disordered" evidence="2">
    <location>
        <begin position="834"/>
        <end position="879"/>
    </location>
</feature>
<dbReference type="PANTHER" id="PTHR11360:SF286">
    <property type="entry name" value="GH22266P"/>
    <property type="match status" value="1"/>
</dbReference>